<dbReference type="Pfam" id="PF23106">
    <property type="entry name" value="EGF_Teneurin"/>
    <property type="match status" value="1"/>
</dbReference>
<dbReference type="InterPro" id="IPR050969">
    <property type="entry name" value="Dev_Signal_Modulators"/>
</dbReference>
<dbReference type="Pfam" id="PF07974">
    <property type="entry name" value="EGF_2"/>
    <property type="match status" value="1"/>
</dbReference>
<dbReference type="Gene3D" id="2.10.25.10">
    <property type="entry name" value="Laminin"/>
    <property type="match status" value="2"/>
</dbReference>
<feature type="domain" description="EGF-like" evidence="5">
    <location>
        <begin position="91"/>
        <end position="126"/>
    </location>
</feature>
<dbReference type="EMBL" id="CAKKNE010000002">
    <property type="protein sequence ID" value="CAH0369037.1"/>
    <property type="molecule type" value="Genomic_DNA"/>
</dbReference>
<name>A0A7S4A3J3_9STRA</name>
<evidence type="ECO:0000256" key="2">
    <source>
        <dbReference type="ARBA" id="ARBA00023157"/>
    </source>
</evidence>
<dbReference type="PROSITE" id="PS50026">
    <property type="entry name" value="EGF_3"/>
    <property type="match status" value="1"/>
</dbReference>
<evidence type="ECO:0000256" key="3">
    <source>
        <dbReference type="PROSITE-ProRule" id="PRU00076"/>
    </source>
</evidence>
<dbReference type="AlphaFoldDB" id="A0A7S4A3J3"/>
<evidence type="ECO:0000313" key="8">
    <source>
        <dbReference type="Proteomes" id="UP000789595"/>
    </source>
</evidence>
<accession>A0A7S4A3J3</accession>
<dbReference type="OrthoDB" id="18487at2759"/>
<dbReference type="EMBL" id="HBIW01020806">
    <property type="protein sequence ID" value="CAE0702475.1"/>
    <property type="molecule type" value="Transcribed_RNA"/>
</dbReference>
<proteinExistence type="predicted"/>
<evidence type="ECO:0000256" key="4">
    <source>
        <dbReference type="SAM" id="SignalP"/>
    </source>
</evidence>
<dbReference type="PROSITE" id="PS01186">
    <property type="entry name" value="EGF_2"/>
    <property type="match status" value="3"/>
</dbReference>
<reference evidence="6" key="1">
    <citation type="submission" date="2021-01" db="EMBL/GenBank/DDBJ databases">
        <authorList>
            <person name="Corre E."/>
            <person name="Pelletier E."/>
            <person name="Niang G."/>
            <person name="Scheremetjew M."/>
            <person name="Finn R."/>
            <person name="Kale V."/>
            <person name="Holt S."/>
            <person name="Cochrane G."/>
            <person name="Meng A."/>
            <person name="Brown T."/>
            <person name="Cohen L."/>
        </authorList>
    </citation>
    <scope>NUCLEOTIDE SEQUENCE</scope>
    <source>
        <strain evidence="6">CCMP1756</strain>
    </source>
</reference>
<keyword evidence="1 4" id="KW-0732">Signal</keyword>
<evidence type="ECO:0000259" key="5">
    <source>
        <dbReference type="PROSITE" id="PS50026"/>
    </source>
</evidence>
<sequence>MRLLLLCLPLAAPQEPSSWESVGEIDCLAEGARCFGCHTLNYCNGHGKCEQKGGPGSPFANCKCDPGWGGDAFCTERTCPFGKAQSDMPTSVTEAHSLKECSNAGFCDRLTGTCQCFPGFAGTACQSKTCPNDCSGKGLCLTMRQLAKMKDALPLNDGFTSVNNTDDLTNLPEPGDPTQNISIRYDGAMSRSGLGGPTYDQNLNRACLCDSSWPVGLGPGERQQAEFHGPDCGQKRCPSGDDPMTERDETNCTGVVAAGGRGVGRPGNICHVDCSNRGTCKDGLCKCFKGFYGINCGKRTTRY</sequence>
<reference evidence="7" key="2">
    <citation type="submission" date="2021-11" db="EMBL/GenBank/DDBJ databases">
        <authorList>
            <consortium name="Genoscope - CEA"/>
            <person name="William W."/>
        </authorList>
    </citation>
    <scope>NUCLEOTIDE SEQUENCE</scope>
</reference>
<organism evidence="6">
    <name type="scientific">Pelagomonas calceolata</name>
    <dbReference type="NCBI Taxonomy" id="35677"/>
    <lineage>
        <taxon>Eukaryota</taxon>
        <taxon>Sar</taxon>
        <taxon>Stramenopiles</taxon>
        <taxon>Ochrophyta</taxon>
        <taxon>Pelagophyceae</taxon>
        <taxon>Pelagomonadales</taxon>
        <taxon>Pelagomonadaceae</taxon>
        <taxon>Pelagomonas</taxon>
    </lineage>
</organism>
<dbReference type="SMART" id="SM00181">
    <property type="entry name" value="EGF"/>
    <property type="match status" value="3"/>
</dbReference>
<feature type="signal peptide" evidence="4">
    <location>
        <begin position="1"/>
        <end position="19"/>
    </location>
</feature>
<dbReference type="InterPro" id="IPR000742">
    <property type="entry name" value="EGF"/>
</dbReference>
<keyword evidence="8" id="KW-1185">Reference proteome</keyword>
<comment type="caution">
    <text evidence="3">Lacks conserved residue(s) required for the propagation of feature annotation.</text>
</comment>
<evidence type="ECO:0000313" key="7">
    <source>
        <dbReference type="EMBL" id="CAH0369037.1"/>
    </source>
</evidence>
<evidence type="ECO:0000313" key="6">
    <source>
        <dbReference type="EMBL" id="CAE0702475.1"/>
    </source>
</evidence>
<protein>
    <recommendedName>
        <fullName evidence="5">EGF-like domain-containing protein</fullName>
    </recommendedName>
</protein>
<keyword evidence="3" id="KW-0245">EGF-like domain</keyword>
<gene>
    <name evidence="6" type="ORF">PCAL00307_LOCUS17920</name>
    <name evidence="7" type="ORF">PECAL_2P21430</name>
</gene>
<dbReference type="Proteomes" id="UP000789595">
    <property type="component" value="Unassembled WGS sequence"/>
</dbReference>
<feature type="chain" id="PRO_5035681216" description="EGF-like domain-containing protein" evidence="4">
    <location>
        <begin position="20"/>
        <end position="303"/>
    </location>
</feature>
<evidence type="ECO:0000256" key="1">
    <source>
        <dbReference type="ARBA" id="ARBA00022729"/>
    </source>
</evidence>
<feature type="disulfide bond" evidence="3">
    <location>
        <begin position="116"/>
        <end position="125"/>
    </location>
</feature>
<dbReference type="PANTHER" id="PTHR14949">
    <property type="entry name" value="EGF-LIKE-DOMAIN, MULTIPLE 7, 8"/>
    <property type="match status" value="1"/>
</dbReference>
<dbReference type="PANTHER" id="PTHR14949:SF56">
    <property type="entry name" value="EGF-LIKE-DOMAIN, MULTIPLE 7"/>
    <property type="match status" value="1"/>
</dbReference>
<dbReference type="InterPro" id="IPR013111">
    <property type="entry name" value="EGF_extracell"/>
</dbReference>
<keyword evidence="2 3" id="KW-1015">Disulfide bond</keyword>
<dbReference type="PROSITE" id="PS00022">
    <property type="entry name" value="EGF_1"/>
    <property type="match status" value="2"/>
</dbReference>